<evidence type="ECO:0000313" key="2">
    <source>
        <dbReference type="EMBL" id="KAI5390133.1"/>
    </source>
</evidence>
<organism evidence="2 3">
    <name type="scientific">Pisum sativum</name>
    <name type="common">Garden pea</name>
    <name type="synonym">Lathyrus oleraceus</name>
    <dbReference type="NCBI Taxonomy" id="3888"/>
    <lineage>
        <taxon>Eukaryota</taxon>
        <taxon>Viridiplantae</taxon>
        <taxon>Streptophyta</taxon>
        <taxon>Embryophyta</taxon>
        <taxon>Tracheophyta</taxon>
        <taxon>Spermatophyta</taxon>
        <taxon>Magnoliopsida</taxon>
        <taxon>eudicotyledons</taxon>
        <taxon>Gunneridae</taxon>
        <taxon>Pentapetalae</taxon>
        <taxon>rosids</taxon>
        <taxon>fabids</taxon>
        <taxon>Fabales</taxon>
        <taxon>Fabaceae</taxon>
        <taxon>Papilionoideae</taxon>
        <taxon>50 kb inversion clade</taxon>
        <taxon>NPAAA clade</taxon>
        <taxon>Hologalegina</taxon>
        <taxon>IRL clade</taxon>
        <taxon>Fabeae</taxon>
        <taxon>Lathyrus</taxon>
    </lineage>
</organism>
<keyword evidence="1" id="KW-0472">Membrane</keyword>
<dbReference type="Proteomes" id="UP001058974">
    <property type="component" value="Chromosome 7"/>
</dbReference>
<reference evidence="2 3" key="1">
    <citation type="journal article" date="2022" name="Nat. Genet.">
        <title>Improved pea reference genome and pan-genome highlight genomic features and evolutionary characteristics.</title>
        <authorList>
            <person name="Yang T."/>
            <person name="Liu R."/>
            <person name="Luo Y."/>
            <person name="Hu S."/>
            <person name="Wang D."/>
            <person name="Wang C."/>
            <person name="Pandey M.K."/>
            <person name="Ge S."/>
            <person name="Xu Q."/>
            <person name="Li N."/>
            <person name="Li G."/>
            <person name="Huang Y."/>
            <person name="Saxena R.K."/>
            <person name="Ji Y."/>
            <person name="Li M."/>
            <person name="Yan X."/>
            <person name="He Y."/>
            <person name="Liu Y."/>
            <person name="Wang X."/>
            <person name="Xiang C."/>
            <person name="Varshney R.K."/>
            <person name="Ding H."/>
            <person name="Gao S."/>
            <person name="Zong X."/>
        </authorList>
    </citation>
    <scope>NUCLEOTIDE SEQUENCE [LARGE SCALE GENOMIC DNA]</scope>
    <source>
        <strain evidence="2 3">cv. Zhongwan 6</strain>
    </source>
</reference>
<name>A0A9D4VTR4_PEA</name>
<proteinExistence type="predicted"/>
<accession>A0A9D4VTR4</accession>
<dbReference type="EMBL" id="JAMSHJ010000007">
    <property type="protein sequence ID" value="KAI5390133.1"/>
    <property type="molecule type" value="Genomic_DNA"/>
</dbReference>
<keyword evidence="1" id="KW-0812">Transmembrane</keyword>
<protein>
    <submittedName>
        <fullName evidence="2">Uncharacterized protein</fullName>
    </submittedName>
</protein>
<keyword evidence="1" id="KW-1133">Transmembrane helix</keyword>
<dbReference type="AlphaFoldDB" id="A0A9D4VTR4"/>
<sequence>MHMGSKSLESIWGRKQQQRHLRLISQVANFMNKMWYSMLYLFIWLCLLMYQRQDLRKLNLRSIRHLKSQPHVKPSGELPVETPTELTTRQIIDIHEFDTYLNNILDEEDDSTGELRGEDPQNVVFEVQYEKNVEADKDNDIPIAKRINENVPSIDKIAKEIIFGQVNQLPKKCLLSSGSLSVKYDVLNRNGPTNWEPINHSSGITITLAKLIFQIGTKTKMNIGEYVFEKTMKQVDSFVVKIPITFPCLLNGIILNQHPGFLHLEEAQNKKAVSLAFDYKLLSEHMFQTLW</sequence>
<comment type="caution">
    <text evidence="2">The sequence shown here is derived from an EMBL/GenBank/DDBJ whole genome shotgun (WGS) entry which is preliminary data.</text>
</comment>
<feature type="transmembrane region" description="Helical" evidence="1">
    <location>
        <begin position="34"/>
        <end position="51"/>
    </location>
</feature>
<gene>
    <name evidence="2" type="ORF">KIW84_075457</name>
</gene>
<dbReference type="Gramene" id="Psat07G0545700-T1">
    <property type="protein sequence ID" value="KAI5390133.1"/>
    <property type="gene ID" value="KIW84_075457"/>
</dbReference>
<evidence type="ECO:0000256" key="1">
    <source>
        <dbReference type="SAM" id="Phobius"/>
    </source>
</evidence>
<evidence type="ECO:0000313" key="3">
    <source>
        <dbReference type="Proteomes" id="UP001058974"/>
    </source>
</evidence>
<keyword evidence="3" id="KW-1185">Reference proteome</keyword>